<gene>
    <name evidence="2" type="ORF">BSF38_02537</name>
</gene>
<evidence type="ECO:0000259" key="1">
    <source>
        <dbReference type="PROSITE" id="PS50983"/>
    </source>
</evidence>
<organism evidence="2 3">
    <name type="scientific">Paludisphaera borealis</name>
    <dbReference type="NCBI Taxonomy" id="1387353"/>
    <lineage>
        <taxon>Bacteria</taxon>
        <taxon>Pseudomonadati</taxon>
        <taxon>Planctomycetota</taxon>
        <taxon>Planctomycetia</taxon>
        <taxon>Isosphaerales</taxon>
        <taxon>Isosphaeraceae</taxon>
        <taxon>Paludisphaera</taxon>
    </lineage>
</organism>
<feature type="domain" description="Fe/B12 periplasmic-binding" evidence="1">
    <location>
        <begin position="2"/>
        <end position="285"/>
    </location>
</feature>
<evidence type="ECO:0000313" key="2">
    <source>
        <dbReference type="EMBL" id="APW61034.1"/>
    </source>
</evidence>
<dbReference type="Proteomes" id="UP000186309">
    <property type="component" value="Chromosome"/>
</dbReference>
<dbReference type="InterPro" id="IPR002491">
    <property type="entry name" value="ABC_transptr_periplasmic_BD"/>
</dbReference>
<dbReference type="OrthoDB" id="9787772at2"/>
<dbReference type="SUPFAM" id="SSF53807">
    <property type="entry name" value="Helical backbone' metal receptor"/>
    <property type="match status" value="1"/>
</dbReference>
<dbReference type="CDD" id="cd01144">
    <property type="entry name" value="BtuF"/>
    <property type="match status" value="1"/>
</dbReference>
<keyword evidence="3" id="KW-1185">Reference proteome</keyword>
<evidence type="ECO:0000313" key="3">
    <source>
        <dbReference type="Proteomes" id="UP000186309"/>
    </source>
</evidence>
<dbReference type="PANTHER" id="PTHR42860:SF1">
    <property type="entry name" value="VITAMIN B12-BINDING PROTEIN"/>
    <property type="match status" value="1"/>
</dbReference>
<reference evidence="3" key="1">
    <citation type="submission" date="2016-12" db="EMBL/GenBank/DDBJ databases">
        <title>Comparative genomics of four Isosphaeraceae planctomycetes: a common pool of plasmids and glycoside hydrolase genes.</title>
        <authorList>
            <person name="Ivanova A."/>
        </authorList>
    </citation>
    <scope>NUCLEOTIDE SEQUENCE [LARGE SCALE GENOMIC DNA]</scope>
    <source>
        <strain evidence="3">PX4</strain>
    </source>
</reference>
<dbReference type="Pfam" id="PF01497">
    <property type="entry name" value="Peripla_BP_2"/>
    <property type="match status" value="1"/>
</dbReference>
<sequence length="304" mass="33009">MRIVSLLPSLTELVCALGRRDDLVGVTHECDYPPGVEKLPWLTRSNIPTAASSAEIDALVSAQQGSLYTLDEAKLAELAPNLILTQEQCDVCAVNEVAVQRAAARLPGRPHVESVNPLSLDGVFAMFRLVGDLIAERAAADSLIAGYQRTADAIARRLGPSPRRPRVLLLEWLDPPFCSGHWNPEIIGHAGGEEVVGRAGEASRRITWDEVAEARPEVVILSLCGFTVERAEHELQAFADRPEWRSLIDGCDRLALVDGSAYFSRPGPRLATSLRIAGAVIHPDRLLDLAPPEGQGWRFLPASP</sequence>
<dbReference type="AlphaFoldDB" id="A0A1U7CQ17"/>
<dbReference type="RefSeq" id="WP_076346086.1">
    <property type="nucleotide sequence ID" value="NZ_CP019082.1"/>
</dbReference>
<dbReference type="STRING" id="1387353.BSF38_02537"/>
<dbReference type="PANTHER" id="PTHR42860">
    <property type="entry name" value="VITAMIN B12-BINDING PROTEIN"/>
    <property type="match status" value="1"/>
</dbReference>
<dbReference type="InterPro" id="IPR051030">
    <property type="entry name" value="Vitamin_B12-ABC_binding"/>
</dbReference>
<dbReference type="PROSITE" id="PS50983">
    <property type="entry name" value="FE_B12_PBP"/>
    <property type="match status" value="1"/>
</dbReference>
<dbReference type="EMBL" id="CP019082">
    <property type="protein sequence ID" value="APW61034.1"/>
    <property type="molecule type" value="Genomic_DNA"/>
</dbReference>
<dbReference type="KEGG" id="pbor:BSF38_02537"/>
<protein>
    <recommendedName>
        <fullName evidence="1">Fe/B12 periplasmic-binding domain-containing protein</fullName>
    </recommendedName>
</protein>
<proteinExistence type="predicted"/>
<dbReference type="Gene3D" id="3.40.50.1980">
    <property type="entry name" value="Nitrogenase molybdenum iron protein domain"/>
    <property type="match status" value="2"/>
</dbReference>
<name>A0A1U7CQ17_9BACT</name>
<accession>A0A1U7CQ17</accession>